<dbReference type="Proteomes" id="UP000294684">
    <property type="component" value="Unassembled WGS sequence"/>
</dbReference>
<dbReference type="GeneID" id="79829117"/>
<accession>A0A4R8MJF2</accession>
<gene>
    <name evidence="1" type="ORF">CLV96_3863</name>
</gene>
<dbReference type="STRING" id="1193051.LEP1GSC017_0401"/>
<reference evidence="1 2" key="1">
    <citation type="submission" date="2019-03" db="EMBL/GenBank/DDBJ databases">
        <title>Genomic Encyclopedia of Archaeal and Bacterial Type Strains, Phase II (KMG-II): from individual species to whole genera.</title>
        <authorList>
            <person name="Goeker M."/>
        </authorList>
    </citation>
    <scope>NUCLEOTIDE SEQUENCE [LARGE SCALE GENOMIC DNA]</scope>
    <source>
        <strain evidence="1 2">DSM 21537</strain>
    </source>
</reference>
<name>A0A4R8MJF2_LEPME</name>
<dbReference type="RefSeq" id="WP_004788238.1">
    <property type="nucleotide sequence ID" value="NZ_SORO01000005.1"/>
</dbReference>
<keyword evidence="2" id="KW-1185">Reference proteome</keyword>
<protein>
    <submittedName>
        <fullName evidence="1">Uncharacterized protein</fullName>
    </submittedName>
</protein>
<dbReference type="AlphaFoldDB" id="A0A4R8MJF2"/>
<evidence type="ECO:0000313" key="2">
    <source>
        <dbReference type="Proteomes" id="UP000294684"/>
    </source>
</evidence>
<comment type="caution">
    <text evidence="1">The sequence shown here is derived from an EMBL/GenBank/DDBJ whole genome shotgun (WGS) entry which is preliminary data.</text>
</comment>
<dbReference type="EMBL" id="SORO01000005">
    <property type="protein sequence ID" value="TDY66753.1"/>
    <property type="molecule type" value="Genomic_DNA"/>
</dbReference>
<organism evidence="1 2">
    <name type="scientific">Leptospira meyeri</name>
    <dbReference type="NCBI Taxonomy" id="29508"/>
    <lineage>
        <taxon>Bacteria</taxon>
        <taxon>Pseudomonadati</taxon>
        <taxon>Spirochaetota</taxon>
        <taxon>Spirochaetia</taxon>
        <taxon>Leptospirales</taxon>
        <taxon>Leptospiraceae</taxon>
        <taxon>Leptospira</taxon>
    </lineage>
</organism>
<proteinExistence type="predicted"/>
<evidence type="ECO:0000313" key="1">
    <source>
        <dbReference type="EMBL" id="TDY66753.1"/>
    </source>
</evidence>
<sequence length="198" mass="23863">MNDLRLNYITFFPSLFTPSNDFFVMPMETKLQQLHSIFDHKIYPSMELRNFRFDFEERFQRKINHLDFMIVIGLYMDFSILRILLPKSVSEFESAKTRFLKWKDKRKSRALHSFLFENLGGNTRAFFDNGSHEFSRTPISQKRQNLQFYLQGSEYRPSDLLSYHFYLYSSMENYQHVTGEAPYSAWDLCFLQNQFIAE</sequence>